<feature type="region of interest" description="Disordered" evidence="4">
    <location>
        <begin position="118"/>
        <end position="153"/>
    </location>
</feature>
<feature type="domain" description="Vps41 beta-propeller" evidence="5">
    <location>
        <begin position="162"/>
        <end position="293"/>
    </location>
</feature>
<protein>
    <recommendedName>
        <fullName evidence="5">Vps41 beta-propeller domain-containing protein</fullName>
    </recommendedName>
</protein>
<feature type="compositionally biased region" description="Acidic residues" evidence="4">
    <location>
        <begin position="31"/>
        <end position="42"/>
    </location>
</feature>
<dbReference type="OrthoDB" id="244107at2759"/>
<dbReference type="Pfam" id="PF23411">
    <property type="entry name" value="Beta-prop_Vps41"/>
    <property type="match status" value="2"/>
</dbReference>
<evidence type="ECO:0000256" key="3">
    <source>
        <dbReference type="PROSITE-ProRule" id="PRU01006"/>
    </source>
</evidence>
<keyword evidence="2" id="KW-0653">Protein transport</keyword>
<comment type="caution">
    <text evidence="6">The sequence shown here is derived from an EMBL/GenBank/DDBJ whole genome shotgun (WGS) entry which is preliminary data.</text>
</comment>
<dbReference type="InterPro" id="IPR000547">
    <property type="entry name" value="Clathrin_H-chain/VPS_repeat"/>
</dbReference>
<feature type="compositionally biased region" description="Polar residues" evidence="4">
    <location>
        <begin position="1187"/>
        <end position="1198"/>
    </location>
</feature>
<dbReference type="GO" id="GO:0030897">
    <property type="term" value="C:HOPS complex"/>
    <property type="evidence" value="ECO:0007669"/>
    <property type="project" value="TreeGrafter"/>
</dbReference>
<sequence length="1324" mass="144766">MAADSTQDEPGAAVRDEQKPSNGKHAAHESESEDDDEDEADEEPKLKYTRLTSSLAPVYRNGDATSSFLVAGDKMIVGSHNGNIHILSVPTFQPLRNYNAHPSASVTALSVSPFPPPVAALQSSSPGRYIDGSETPQRPPPGQSPRTPRQQPLVPAIPSNQIYIASASIDGHVCVSSLVDPKDVTLRNFARPVQAVALSPEYKSDRQYLSGGLAGELILTTGGQAGVRSNANTSHASHAAQGWLGAIGLGGNSGKDNILHSGEGTISTIKWSLSGKFVAWVNEHGIRIMRTNLHLEGNDSDAAWKRIGFIEKPNRKIWEEMAGVWKARLEWVDDQQLESDDDAIMKMNNSNATEKPDATLPHHRSSEKKSQPTKKSRKLEKLVIGWGDAAWIVHVNPGGSGVGRDVGERSVGSAEIVHFLRFDDCIVSGISLYTPSLLLVLAYRTRDDDDNPISQDATPKRGMLRRHNGLSPELKLIDAATSDEVEVDSLSVSRFESLSAADYHLGTLYVPHPKVLTPAQKSAIEAIGGGIWDATLGAARIFSSGASMVSMPSSADVRAPSVSSSGNISTSVAGKRLLQAHPNAAGPGLKVFIQSPYDCVLAIKRDLSDHFNWEVEHENYKDAWELLEDHPEIAASATQATTESSPASTPSRKPGSLQEFFADEDASQTTLSATRTNQNSAVEKEKRRIGDLWVQQLVKSGNWKQAGEVAGRVLGSSQRWEHWVWKFAEKDHFNEIAPHMPKKQMQPPLPSTIYEVVLGHYIIHDRIRFKHLLEDWDTALFDTGIVIEAIKSKLVGGDITEDSIEGNGQGRDWRILLDALAKLYLAEGHQRDALRCYIRLQNADAAMDLIRDFHLVEAIRDDIPGFILLRVSKEQMESASLDELEESSSEAVGVLVDEATRGNVPAPEVVEQLQRKGDSFQPFLFFYLRSMWRPESQERKGRTAKDRVNAGRLAVDGKHIAEEFADLMVGLFAEYDRELLLRYLRESQAYDLSKATSICESRQYIPELVYILSKTGQTKRALYLIIDKLSDVSFAISFAKEQDDPDLWNDLLEFSMDKPHFIRGLLAEVGTAINPVQLVRRIPEGLEIEGLRDGIRRMVREYEIQYSISEGVAKVLRGEVATGMGVLRAGQKRGVKFEVIPFDNEDSPDPSLEKQQSGLSEKLKPGKKVGIETKGIDPLTAAKVANDDTTTAPSSHTNAIAGIQPGPSPPTGDAPPGHCTGCHKPFTLPTAEEEMFTEGPVPPSRDTLVGFACGHVFHLSCLLPKTSASASVAATLQQQLASDAEDSGRWTRSVGAKVAHAHIIKRAVGAGCVVCRERDAIVEE</sequence>
<dbReference type="SUPFAM" id="SSF50978">
    <property type="entry name" value="WD40 repeat-like"/>
    <property type="match status" value="1"/>
</dbReference>
<dbReference type="PROSITE" id="PS50236">
    <property type="entry name" value="CHCR"/>
    <property type="match status" value="1"/>
</dbReference>
<keyword evidence="7" id="KW-1185">Reference proteome</keyword>
<feature type="compositionally biased region" description="Basic residues" evidence="4">
    <location>
        <begin position="361"/>
        <end position="378"/>
    </location>
</feature>
<dbReference type="GO" id="GO:0034058">
    <property type="term" value="P:endosomal vesicle fusion"/>
    <property type="evidence" value="ECO:0007669"/>
    <property type="project" value="TreeGrafter"/>
</dbReference>
<dbReference type="InterPro" id="IPR057780">
    <property type="entry name" value="Beta-prop_Vps41"/>
</dbReference>
<evidence type="ECO:0000256" key="4">
    <source>
        <dbReference type="SAM" id="MobiDB-lite"/>
    </source>
</evidence>
<dbReference type="GO" id="GO:0006623">
    <property type="term" value="P:protein targeting to vacuole"/>
    <property type="evidence" value="ECO:0007669"/>
    <property type="project" value="InterPro"/>
</dbReference>
<dbReference type="InterPro" id="IPR015943">
    <property type="entry name" value="WD40/YVTN_repeat-like_dom_sf"/>
</dbReference>
<evidence type="ECO:0000259" key="5">
    <source>
        <dbReference type="Pfam" id="PF23411"/>
    </source>
</evidence>
<gene>
    <name evidence="6" type="ORF">P171DRAFT_432435</name>
</gene>
<keyword evidence="1" id="KW-0813">Transport</keyword>
<dbReference type="GO" id="GO:0005770">
    <property type="term" value="C:late endosome"/>
    <property type="evidence" value="ECO:0007669"/>
    <property type="project" value="TreeGrafter"/>
</dbReference>
<evidence type="ECO:0000256" key="1">
    <source>
        <dbReference type="ARBA" id="ARBA00022448"/>
    </source>
</evidence>
<dbReference type="SMART" id="SM00299">
    <property type="entry name" value="CLH"/>
    <property type="match status" value="1"/>
</dbReference>
<dbReference type="InterPro" id="IPR036322">
    <property type="entry name" value="WD40_repeat_dom_sf"/>
</dbReference>
<proteinExistence type="predicted"/>
<feature type="compositionally biased region" description="Low complexity" evidence="4">
    <location>
        <begin position="636"/>
        <end position="651"/>
    </location>
</feature>
<dbReference type="PANTHER" id="PTHR12616">
    <property type="entry name" value="VACUOLAR PROTEIN SORTING VPS41"/>
    <property type="match status" value="1"/>
</dbReference>
<name>A0A9P4PI27_9PLEO</name>
<dbReference type="EMBL" id="MU001501">
    <property type="protein sequence ID" value="KAF2444392.1"/>
    <property type="molecule type" value="Genomic_DNA"/>
</dbReference>
<dbReference type="Gene3D" id="2.130.10.10">
    <property type="entry name" value="YVTN repeat-like/Quinoprotein amine dehydrogenase"/>
    <property type="match status" value="1"/>
</dbReference>
<feature type="region of interest" description="Disordered" evidence="4">
    <location>
        <begin position="1187"/>
        <end position="1217"/>
    </location>
</feature>
<dbReference type="Gene3D" id="1.25.40.10">
    <property type="entry name" value="Tetratricopeptide repeat domain"/>
    <property type="match status" value="1"/>
</dbReference>
<accession>A0A9P4PI27</accession>
<feature type="region of interest" description="Disordered" evidence="4">
    <location>
        <begin position="1"/>
        <end position="49"/>
    </location>
</feature>
<feature type="domain" description="Vps41 beta-propeller" evidence="5">
    <location>
        <begin position="330"/>
        <end position="507"/>
    </location>
</feature>
<dbReference type="Pfam" id="PF23556">
    <property type="entry name" value="TPR_Vps41"/>
    <property type="match status" value="1"/>
</dbReference>
<evidence type="ECO:0000313" key="6">
    <source>
        <dbReference type="EMBL" id="KAF2444392.1"/>
    </source>
</evidence>
<dbReference type="Proteomes" id="UP000799764">
    <property type="component" value="Unassembled WGS sequence"/>
</dbReference>
<dbReference type="PANTHER" id="PTHR12616:SF1">
    <property type="entry name" value="VACUOLAR PROTEIN SORTING-ASSOCIATED PROTEIN 41 HOMOLOG"/>
    <property type="match status" value="1"/>
</dbReference>
<dbReference type="GO" id="GO:0016236">
    <property type="term" value="P:macroautophagy"/>
    <property type="evidence" value="ECO:0007669"/>
    <property type="project" value="TreeGrafter"/>
</dbReference>
<dbReference type="FunFam" id="1.25.40.10:FF:000510">
    <property type="entry name" value="Vacuolar assembly protein, putative"/>
    <property type="match status" value="1"/>
</dbReference>
<evidence type="ECO:0000256" key="2">
    <source>
        <dbReference type="ARBA" id="ARBA00022927"/>
    </source>
</evidence>
<reference evidence="6" key="1">
    <citation type="journal article" date="2020" name="Stud. Mycol.">
        <title>101 Dothideomycetes genomes: a test case for predicting lifestyles and emergence of pathogens.</title>
        <authorList>
            <person name="Haridas S."/>
            <person name="Albert R."/>
            <person name="Binder M."/>
            <person name="Bloem J."/>
            <person name="Labutti K."/>
            <person name="Salamov A."/>
            <person name="Andreopoulos B."/>
            <person name="Baker S."/>
            <person name="Barry K."/>
            <person name="Bills G."/>
            <person name="Bluhm B."/>
            <person name="Cannon C."/>
            <person name="Castanera R."/>
            <person name="Culley D."/>
            <person name="Daum C."/>
            <person name="Ezra D."/>
            <person name="Gonzalez J."/>
            <person name="Henrissat B."/>
            <person name="Kuo A."/>
            <person name="Liang C."/>
            <person name="Lipzen A."/>
            <person name="Lutzoni F."/>
            <person name="Magnuson J."/>
            <person name="Mondo S."/>
            <person name="Nolan M."/>
            <person name="Ohm R."/>
            <person name="Pangilinan J."/>
            <person name="Park H.-J."/>
            <person name="Ramirez L."/>
            <person name="Alfaro M."/>
            <person name="Sun H."/>
            <person name="Tritt A."/>
            <person name="Yoshinaga Y."/>
            <person name="Zwiers L.-H."/>
            <person name="Turgeon B."/>
            <person name="Goodwin S."/>
            <person name="Spatafora J."/>
            <person name="Crous P."/>
            <person name="Grigoriev I."/>
        </authorList>
    </citation>
    <scope>NUCLEOTIDE SEQUENCE</scope>
    <source>
        <strain evidence="6">CBS 690.94</strain>
    </source>
</reference>
<feature type="region of interest" description="Disordered" evidence="4">
    <location>
        <begin position="1141"/>
        <end position="1165"/>
    </location>
</feature>
<feature type="region of interest" description="Disordered" evidence="4">
    <location>
        <begin position="351"/>
        <end position="378"/>
    </location>
</feature>
<dbReference type="GO" id="GO:0009267">
    <property type="term" value="P:cellular response to starvation"/>
    <property type="evidence" value="ECO:0007669"/>
    <property type="project" value="TreeGrafter"/>
</dbReference>
<feature type="region of interest" description="Disordered" evidence="4">
    <location>
        <begin position="636"/>
        <end position="656"/>
    </location>
</feature>
<feature type="repeat" description="CHCR" evidence="3">
    <location>
        <begin position="897"/>
        <end position="1064"/>
    </location>
</feature>
<dbReference type="InterPro" id="IPR011990">
    <property type="entry name" value="TPR-like_helical_dom_sf"/>
</dbReference>
<evidence type="ECO:0000313" key="7">
    <source>
        <dbReference type="Proteomes" id="UP000799764"/>
    </source>
</evidence>
<organism evidence="6 7">
    <name type="scientific">Karstenula rhodostoma CBS 690.94</name>
    <dbReference type="NCBI Taxonomy" id="1392251"/>
    <lineage>
        <taxon>Eukaryota</taxon>
        <taxon>Fungi</taxon>
        <taxon>Dikarya</taxon>
        <taxon>Ascomycota</taxon>
        <taxon>Pezizomycotina</taxon>
        <taxon>Dothideomycetes</taxon>
        <taxon>Pleosporomycetidae</taxon>
        <taxon>Pleosporales</taxon>
        <taxon>Massarineae</taxon>
        <taxon>Didymosphaeriaceae</taxon>
        <taxon>Karstenula</taxon>
    </lineage>
</organism>
<dbReference type="InterPro" id="IPR045111">
    <property type="entry name" value="Vps41/Vps8"/>
</dbReference>